<evidence type="ECO:0000313" key="3">
    <source>
        <dbReference type="EMBL" id="MFC7280060.1"/>
    </source>
</evidence>
<proteinExistence type="predicted"/>
<dbReference type="Proteomes" id="UP001596548">
    <property type="component" value="Unassembled WGS sequence"/>
</dbReference>
<organism evidence="3 4">
    <name type="scientific">Paractinoplanes rhizophilus</name>
    <dbReference type="NCBI Taxonomy" id="1416877"/>
    <lineage>
        <taxon>Bacteria</taxon>
        <taxon>Bacillati</taxon>
        <taxon>Actinomycetota</taxon>
        <taxon>Actinomycetes</taxon>
        <taxon>Micromonosporales</taxon>
        <taxon>Micromonosporaceae</taxon>
        <taxon>Paractinoplanes</taxon>
    </lineage>
</organism>
<feature type="domain" description="DUF5808" evidence="2">
    <location>
        <begin position="12"/>
        <end position="37"/>
    </location>
</feature>
<keyword evidence="1" id="KW-1133">Transmembrane helix</keyword>
<protein>
    <submittedName>
        <fullName evidence="3">DUF5808 domain-containing protein</fullName>
    </submittedName>
</protein>
<name>A0ABW2I575_9ACTN</name>
<sequence>MTGWQGWFYSDPRDPRLFVPRRSGLGLTLNFGHPAAWRVLGGIFGAMVLIAIIGTLLEARAR</sequence>
<dbReference type="RefSeq" id="WP_378977984.1">
    <property type="nucleotide sequence ID" value="NZ_JBHTBJ010000074.1"/>
</dbReference>
<keyword evidence="4" id="KW-1185">Reference proteome</keyword>
<dbReference type="EMBL" id="JBHTBJ010000074">
    <property type="protein sequence ID" value="MFC7280060.1"/>
    <property type="molecule type" value="Genomic_DNA"/>
</dbReference>
<evidence type="ECO:0000259" key="2">
    <source>
        <dbReference type="Pfam" id="PF19124"/>
    </source>
</evidence>
<keyword evidence="1" id="KW-0812">Transmembrane</keyword>
<gene>
    <name evidence="3" type="ORF">ACFQS1_39400</name>
</gene>
<dbReference type="InterPro" id="IPR043831">
    <property type="entry name" value="DUF5808"/>
</dbReference>
<comment type="caution">
    <text evidence="3">The sequence shown here is derived from an EMBL/GenBank/DDBJ whole genome shotgun (WGS) entry which is preliminary data.</text>
</comment>
<dbReference type="Pfam" id="PF19124">
    <property type="entry name" value="DUF5808"/>
    <property type="match status" value="1"/>
</dbReference>
<accession>A0ABW2I575</accession>
<feature type="transmembrane region" description="Helical" evidence="1">
    <location>
        <begin position="35"/>
        <end position="57"/>
    </location>
</feature>
<evidence type="ECO:0000256" key="1">
    <source>
        <dbReference type="SAM" id="Phobius"/>
    </source>
</evidence>
<keyword evidence="1" id="KW-0472">Membrane</keyword>
<reference evidence="4" key="1">
    <citation type="journal article" date="2019" name="Int. J. Syst. Evol. Microbiol.">
        <title>The Global Catalogue of Microorganisms (GCM) 10K type strain sequencing project: providing services to taxonomists for standard genome sequencing and annotation.</title>
        <authorList>
            <consortium name="The Broad Institute Genomics Platform"/>
            <consortium name="The Broad Institute Genome Sequencing Center for Infectious Disease"/>
            <person name="Wu L."/>
            <person name="Ma J."/>
        </authorList>
    </citation>
    <scope>NUCLEOTIDE SEQUENCE [LARGE SCALE GENOMIC DNA]</scope>
    <source>
        <strain evidence="4">XZYJT-10</strain>
    </source>
</reference>
<evidence type="ECO:0000313" key="4">
    <source>
        <dbReference type="Proteomes" id="UP001596548"/>
    </source>
</evidence>